<dbReference type="RefSeq" id="WP_390305831.1">
    <property type="nucleotide sequence ID" value="NZ_JBHRRZ010000015.1"/>
</dbReference>
<comment type="caution">
    <text evidence="2">The sequence shown here is derived from an EMBL/GenBank/DDBJ whole genome shotgun (WGS) entry which is preliminary data.</text>
</comment>
<organism evidence="2 3">
    <name type="scientific">Virgibacillus sediminis</name>
    <dbReference type="NCBI Taxonomy" id="202260"/>
    <lineage>
        <taxon>Bacteria</taxon>
        <taxon>Bacillati</taxon>
        <taxon>Bacillota</taxon>
        <taxon>Bacilli</taxon>
        <taxon>Bacillales</taxon>
        <taxon>Bacillaceae</taxon>
        <taxon>Virgibacillus</taxon>
    </lineage>
</organism>
<name>A0ABV7A743_9BACI</name>
<gene>
    <name evidence="2" type="ORF">ACFODW_09810</name>
</gene>
<evidence type="ECO:0000313" key="3">
    <source>
        <dbReference type="Proteomes" id="UP001595387"/>
    </source>
</evidence>
<evidence type="ECO:0000313" key="2">
    <source>
        <dbReference type="EMBL" id="MFC2948634.1"/>
    </source>
</evidence>
<dbReference type="Pfam" id="PF04186">
    <property type="entry name" value="FxsA"/>
    <property type="match status" value="1"/>
</dbReference>
<keyword evidence="1" id="KW-1133">Transmembrane helix</keyword>
<proteinExistence type="predicted"/>
<dbReference type="NCBIfam" id="NF008528">
    <property type="entry name" value="PRK11463.1-2"/>
    <property type="match status" value="1"/>
</dbReference>
<reference evidence="3" key="1">
    <citation type="journal article" date="2019" name="Int. J. Syst. Evol. Microbiol.">
        <title>The Global Catalogue of Microorganisms (GCM) 10K type strain sequencing project: providing services to taxonomists for standard genome sequencing and annotation.</title>
        <authorList>
            <consortium name="The Broad Institute Genomics Platform"/>
            <consortium name="The Broad Institute Genome Sequencing Center for Infectious Disease"/>
            <person name="Wu L."/>
            <person name="Ma J."/>
        </authorList>
    </citation>
    <scope>NUCLEOTIDE SEQUENCE [LARGE SCALE GENOMIC DNA]</scope>
    <source>
        <strain evidence="3">KCTC 13193</strain>
    </source>
</reference>
<feature type="transmembrane region" description="Helical" evidence="1">
    <location>
        <begin position="89"/>
        <end position="107"/>
    </location>
</feature>
<protein>
    <submittedName>
        <fullName evidence="2">FxsA family protein</fullName>
    </submittedName>
</protein>
<sequence>MRFLIILLLLTSAMEIGVFLWIGGLIGPWWVVLLIILTGILGMALAKKQGADTWNRAQMALNSGQAPTEYLIDGICIFTGAIFLLTPGFITDIFGFLLVLPFTRGLFRNRIRNYLRTRIGKGTIIYRKW</sequence>
<keyword evidence="3" id="KW-1185">Reference proteome</keyword>
<evidence type="ECO:0000256" key="1">
    <source>
        <dbReference type="SAM" id="Phobius"/>
    </source>
</evidence>
<feature type="transmembrane region" description="Helical" evidence="1">
    <location>
        <begin position="25"/>
        <end position="46"/>
    </location>
</feature>
<accession>A0ABV7A743</accession>
<dbReference type="PANTHER" id="PTHR35335:SF1">
    <property type="entry name" value="UPF0716 PROTEIN FXSA"/>
    <property type="match status" value="1"/>
</dbReference>
<dbReference type="InterPro" id="IPR007313">
    <property type="entry name" value="FxsA"/>
</dbReference>
<keyword evidence="1" id="KW-0472">Membrane</keyword>
<dbReference type="EMBL" id="JBHRRZ010000015">
    <property type="protein sequence ID" value="MFC2948634.1"/>
    <property type="molecule type" value="Genomic_DNA"/>
</dbReference>
<keyword evidence="1" id="KW-0812">Transmembrane</keyword>
<dbReference type="Proteomes" id="UP001595387">
    <property type="component" value="Unassembled WGS sequence"/>
</dbReference>
<dbReference type="PANTHER" id="PTHR35335">
    <property type="entry name" value="UPF0716 PROTEIN FXSA"/>
    <property type="match status" value="1"/>
</dbReference>